<dbReference type="EMBL" id="CP115541">
    <property type="protein sequence ID" value="WNH53381.1"/>
    <property type="molecule type" value="Genomic_DNA"/>
</dbReference>
<keyword evidence="3" id="KW-1185">Reference proteome</keyword>
<evidence type="ECO:0000313" key="3">
    <source>
        <dbReference type="Proteomes" id="UP001302072"/>
    </source>
</evidence>
<protein>
    <submittedName>
        <fullName evidence="2">DUF2384 domain-containing protein</fullName>
    </submittedName>
</protein>
<accession>A0ABY9YR28</accession>
<dbReference type="RefSeq" id="WP_311192530.1">
    <property type="nucleotide sequence ID" value="NZ_CP115541.1"/>
</dbReference>
<evidence type="ECO:0000259" key="1">
    <source>
        <dbReference type="Pfam" id="PF09722"/>
    </source>
</evidence>
<gene>
    <name evidence="2" type="ORF">PDM29_03650</name>
</gene>
<dbReference type="Proteomes" id="UP001302072">
    <property type="component" value="Chromosome"/>
</dbReference>
<sequence length="150" mass="16487">MSSTANSFRVQLRTAPLTERVRIEREGVPYLVVKGLIDDVFESSADFQVFVRIPKATFTKKMRDKALFGGTPGQSVVGLMELINKVEDMLAAETDNAEARNFDVQKWVGEWIQRPQPALGGLAPAELMDTPSGRASVMRVLGAIQSGAYQ</sequence>
<reference evidence="2 3" key="1">
    <citation type="submission" date="2022-12" db="EMBL/GenBank/DDBJ databases">
        <title>Two new species, Stenotrophomonas aracearum and Stenotrophomonas oahuensis, isolated from Anthurium (Araceae family) in Hawaii.</title>
        <authorList>
            <person name="Chunag S.C."/>
            <person name="Dobhal S."/>
            <person name="Alvarez A."/>
            <person name="Arif M."/>
        </authorList>
    </citation>
    <scope>NUCLEOTIDE SEQUENCE [LARGE SCALE GENOMIC DNA]</scope>
    <source>
        <strain evidence="2 3">A5586</strain>
    </source>
</reference>
<name>A0ABY9YR28_9GAMM</name>
<dbReference type="Pfam" id="PF09722">
    <property type="entry name" value="Xre_MbcA_ParS_C"/>
    <property type="match status" value="1"/>
</dbReference>
<dbReference type="InterPro" id="IPR024467">
    <property type="entry name" value="Xre/MbcA/ParS-like_toxin-bd"/>
</dbReference>
<proteinExistence type="predicted"/>
<evidence type="ECO:0000313" key="2">
    <source>
        <dbReference type="EMBL" id="WNH53381.1"/>
    </source>
</evidence>
<feature type="domain" description="Antitoxin Xre/MbcA/ParS-like toxin-binding" evidence="1">
    <location>
        <begin position="106"/>
        <end position="147"/>
    </location>
</feature>
<organism evidence="2 3">
    <name type="scientific">Stenotrophomonas oahuensis</name>
    <dbReference type="NCBI Taxonomy" id="3003271"/>
    <lineage>
        <taxon>Bacteria</taxon>
        <taxon>Pseudomonadati</taxon>
        <taxon>Pseudomonadota</taxon>
        <taxon>Gammaproteobacteria</taxon>
        <taxon>Lysobacterales</taxon>
        <taxon>Lysobacteraceae</taxon>
        <taxon>Stenotrophomonas</taxon>
    </lineage>
</organism>